<proteinExistence type="predicted"/>
<sequence>MRVRGEGFADLYRLEKMAQKDPGRALQEACREFEALFLQILLRGMERTVLRSGLFPEGLEMRIYRDLYYEQLARDLSGRGLGIARLLYRDLSQKMGLKPASYSAEKGGRR</sequence>
<organism evidence="2">
    <name type="scientific">Thermosulfurimonas dismutans</name>
    <dbReference type="NCBI Taxonomy" id="999894"/>
    <lineage>
        <taxon>Bacteria</taxon>
        <taxon>Pseudomonadati</taxon>
        <taxon>Thermodesulfobacteriota</taxon>
        <taxon>Thermodesulfobacteria</taxon>
        <taxon>Thermodesulfobacteriales</taxon>
        <taxon>Thermodesulfobacteriaceae</taxon>
        <taxon>Thermosulfurimonas</taxon>
    </lineage>
</organism>
<protein>
    <recommendedName>
        <fullName evidence="1">Flagellar protein FlgJ N-terminal domain-containing protein</fullName>
    </recommendedName>
</protein>
<dbReference type="Proteomes" id="UP000886043">
    <property type="component" value="Unassembled WGS sequence"/>
</dbReference>
<comment type="caution">
    <text evidence="2">The sequence shown here is derived from an EMBL/GenBank/DDBJ whole genome shotgun (WGS) entry which is preliminary data.</text>
</comment>
<dbReference type="AlphaFoldDB" id="A0A7C3CLD4"/>
<feature type="domain" description="Flagellar protein FlgJ N-terminal" evidence="1">
    <location>
        <begin position="45"/>
        <end position="89"/>
    </location>
</feature>
<dbReference type="Pfam" id="PF10135">
    <property type="entry name" value="Rod-binding"/>
    <property type="match status" value="1"/>
</dbReference>
<gene>
    <name evidence="2" type="ORF">ENJ40_09305</name>
</gene>
<dbReference type="InterPro" id="IPR019301">
    <property type="entry name" value="Flagellar_prot_FlgJ_N"/>
</dbReference>
<reference evidence="2" key="1">
    <citation type="journal article" date="2020" name="mSystems">
        <title>Genome- and Community-Level Interaction Insights into Carbon Utilization and Element Cycling Functions of Hydrothermarchaeota in Hydrothermal Sediment.</title>
        <authorList>
            <person name="Zhou Z."/>
            <person name="Liu Y."/>
            <person name="Xu W."/>
            <person name="Pan J."/>
            <person name="Luo Z.H."/>
            <person name="Li M."/>
        </authorList>
    </citation>
    <scope>NUCLEOTIDE SEQUENCE [LARGE SCALE GENOMIC DNA]</scope>
    <source>
        <strain evidence="2">HyVt-483</strain>
    </source>
</reference>
<accession>A0A7C3CLD4</accession>
<evidence type="ECO:0000313" key="2">
    <source>
        <dbReference type="EMBL" id="HFC98631.1"/>
    </source>
</evidence>
<dbReference type="EMBL" id="DRMH01000129">
    <property type="protein sequence ID" value="HFC98631.1"/>
    <property type="molecule type" value="Genomic_DNA"/>
</dbReference>
<name>A0A7C3CLD4_9BACT</name>
<evidence type="ECO:0000259" key="1">
    <source>
        <dbReference type="Pfam" id="PF10135"/>
    </source>
</evidence>